<reference evidence="4 5" key="1">
    <citation type="submission" date="2021-11" db="EMBL/GenBank/DDBJ databases">
        <authorList>
            <person name="Lee D.-H."/>
            <person name="Kim S.-B."/>
        </authorList>
    </citation>
    <scope>NUCLEOTIDE SEQUENCE [LARGE SCALE GENOMIC DNA]</scope>
    <source>
        <strain evidence="4 5">KCTC 52223</strain>
    </source>
</reference>
<dbReference type="SUPFAM" id="SSF53335">
    <property type="entry name" value="S-adenosyl-L-methionine-dependent methyltransferases"/>
    <property type="match status" value="1"/>
</dbReference>
<dbReference type="Proteomes" id="UP001198862">
    <property type="component" value="Unassembled WGS sequence"/>
</dbReference>
<accession>A0ABS8KS42</accession>
<protein>
    <submittedName>
        <fullName evidence="4">Class I SAM-dependent methyltransferase</fullName>
    </submittedName>
</protein>
<dbReference type="InterPro" id="IPR041698">
    <property type="entry name" value="Methyltransf_25"/>
</dbReference>
<dbReference type="GO" id="GO:0032259">
    <property type="term" value="P:methylation"/>
    <property type="evidence" value="ECO:0007669"/>
    <property type="project" value="UniProtKB-KW"/>
</dbReference>
<evidence type="ECO:0000313" key="5">
    <source>
        <dbReference type="Proteomes" id="UP001198862"/>
    </source>
</evidence>
<dbReference type="RefSeq" id="WP_230550097.1">
    <property type="nucleotide sequence ID" value="NZ_JAJISD010000002.1"/>
</dbReference>
<feature type="domain" description="Methyltransferase" evidence="3">
    <location>
        <begin position="23"/>
        <end position="113"/>
    </location>
</feature>
<keyword evidence="2" id="KW-0808">Transferase</keyword>
<dbReference type="EMBL" id="JAJISD010000002">
    <property type="protein sequence ID" value="MCC8428893.1"/>
    <property type="molecule type" value="Genomic_DNA"/>
</dbReference>
<dbReference type="PANTHER" id="PTHR43861:SF1">
    <property type="entry name" value="TRANS-ACONITATE 2-METHYLTRANSFERASE"/>
    <property type="match status" value="1"/>
</dbReference>
<evidence type="ECO:0000313" key="4">
    <source>
        <dbReference type="EMBL" id="MCC8428893.1"/>
    </source>
</evidence>
<dbReference type="PANTHER" id="PTHR43861">
    <property type="entry name" value="TRANS-ACONITATE 2-METHYLTRANSFERASE-RELATED"/>
    <property type="match status" value="1"/>
</dbReference>
<sequence>MAGDPWLARWLPLLAERAGGRPVLELGCGGGRDTATLAEAGHRVIGVELLAAAASRARDRVPSAEIHCQDIRAPLPITGPAGVVLASLSLHYFGWAETCDLVDRVRDALAPEGVLLCRLNSTNDHHFGASGHPEIEKNFYEVDGAPKRFFDREAIDRLFARGWRALAIGEMVIDRYDHPKSVWEAVLERND</sequence>
<comment type="caution">
    <text evidence="4">The sequence shown here is derived from an EMBL/GenBank/DDBJ whole genome shotgun (WGS) entry which is preliminary data.</text>
</comment>
<evidence type="ECO:0000259" key="3">
    <source>
        <dbReference type="Pfam" id="PF13649"/>
    </source>
</evidence>
<dbReference type="Pfam" id="PF13649">
    <property type="entry name" value="Methyltransf_25"/>
    <property type="match status" value="1"/>
</dbReference>
<dbReference type="InterPro" id="IPR029063">
    <property type="entry name" value="SAM-dependent_MTases_sf"/>
</dbReference>
<gene>
    <name evidence="4" type="ORF">LJ725_07955</name>
</gene>
<dbReference type="CDD" id="cd02440">
    <property type="entry name" value="AdoMet_MTases"/>
    <property type="match status" value="1"/>
</dbReference>
<proteinExistence type="predicted"/>
<dbReference type="Gene3D" id="3.40.50.150">
    <property type="entry name" value="Vaccinia Virus protein VP39"/>
    <property type="match status" value="1"/>
</dbReference>
<evidence type="ECO:0000256" key="1">
    <source>
        <dbReference type="ARBA" id="ARBA00022603"/>
    </source>
</evidence>
<dbReference type="GO" id="GO:0008168">
    <property type="term" value="F:methyltransferase activity"/>
    <property type="evidence" value="ECO:0007669"/>
    <property type="project" value="UniProtKB-KW"/>
</dbReference>
<keyword evidence="1 4" id="KW-0489">Methyltransferase</keyword>
<name>A0ABS8KS42_9HYPH</name>
<keyword evidence="5" id="KW-1185">Reference proteome</keyword>
<evidence type="ECO:0000256" key="2">
    <source>
        <dbReference type="ARBA" id="ARBA00022679"/>
    </source>
</evidence>
<organism evidence="4 5">
    <name type="scientific">Reyranella aquatilis</name>
    <dbReference type="NCBI Taxonomy" id="2035356"/>
    <lineage>
        <taxon>Bacteria</taxon>
        <taxon>Pseudomonadati</taxon>
        <taxon>Pseudomonadota</taxon>
        <taxon>Alphaproteobacteria</taxon>
        <taxon>Hyphomicrobiales</taxon>
        <taxon>Reyranellaceae</taxon>
        <taxon>Reyranella</taxon>
    </lineage>
</organism>